<keyword evidence="1" id="KW-0472">Membrane</keyword>
<proteinExistence type="predicted"/>
<name>A0A182LS32_9DIPT</name>
<accession>A0A182LS32</accession>
<reference evidence="2" key="2">
    <citation type="submission" date="2020-05" db="UniProtKB">
        <authorList>
            <consortium name="EnsemblMetazoa"/>
        </authorList>
    </citation>
    <scope>IDENTIFICATION</scope>
    <source>
        <strain evidence="2">A-37</strain>
    </source>
</reference>
<evidence type="ECO:0000313" key="2">
    <source>
        <dbReference type="EnsemblMetazoa" id="ACUA000570-PA"/>
    </source>
</evidence>
<sequence>MGARQMSAGRDMMVLHRTRTVNMEVNLGGLLLIMEAVAVMVVKQLWSPPLLADEVTLLMVVVASLVESITGTVVASLEALVLRGKLHPCPMVGTTDLDVRFSCFY</sequence>
<dbReference type="EnsemblMetazoa" id="ACUA000570-RA">
    <property type="protein sequence ID" value="ACUA000570-PA"/>
    <property type="gene ID" value="ACUA000570"/>
</dbReference>
<reference evidence="3" key="1">
    <citation type="submission" date="2013-09" db="EMBL/GenBank/DDBJ databases">
        <title>The Genome Sequence of Anopheles culicifacies species A.</title>
        <authorList>
            <consortium name="The Broad Institute Genomics Platform"/>
            <person name="Neafsey D.E."/>
            <person name="Besansky N."/>
            <person name="Howell P."/>
            <person name="Walton C."/>
            <person name="Young S.K."/>
            <person name="Zeng Q."/>
            <person name="Gargeya S."/>
            <person name="Fitzgerald M."/>
            <person name="Haas B."/>
            <person name="Abouelleil A."/>
            <person name="Allen A.W."/>
            <person name="Alvarado L."/>
            <person name="Arachchi H.M."/>
            <person name="Berlin A.M."/>
            <person name="Chapman S.B."/>
            <person name="Gainer-Dewar J."/>
            <person name="Goldberg J."/>
            <person name="Griggs A."/>
            <person name="Gujja S."/>
            <person name="Hansen M."/>
            <person name="Howarth C."/>
            <person name="Imamovic A."/>
            <person name="Ireland A."/>
            <person name="Larimer J."/>
            <person name="McCowan C."/>
            <person name="Murphy C."/>
            <person name="Pearson M."/>
            <person name="Poon T.W."/>
            <person name="Priest M."/>
            <person name="Roberts A."/>
            <person name="Saif S."/>
            <person name="Shea T."/>
            <person name="Sisk P."/>
            <person name="Sykes S."/>
            <person name="Wortman J."/>
            <person name="Nusbaum C."/>
            <person name="Birren B."/>
        </authorList>
    </citation>
    <scope>NUCLEOTIDE SEQUENCE [LARGE SCALE GENOMIC DNA]</scope>
    <source>
        <strain evidence="3">A-37</strain>
    </source>
</reference>
<dbReference type="EMBL" id="AXCM01000386">
    <property type="status" value="NOT_ANNOTATED_CDS"/>
    <property type="molecule type" value="Genomic_DNA"/>
</dbReference>
<organism evidence="2 3">
    <name type="scientific">Anopheles culicifacies</name>
    <dbReference type="NCBI Taxonomy" id="139723"/>
    <lineage>
        <taxon>Eukaryota</taxon>
        <taxon>Metazoa</taxon>
        <taxon>Ecdysozoa</taxon>
        <taxon>Arthropoda</taxon>
        <taxon>Hexapoda</taxon>
        <taxon>Insecta</taxon>
        <taxon>Pterygota</taxon>
        <taxon>Neoptera</taxon>
        <taxon>Endopterygota</taxon>
        <taxon>Diptera</taxon>
        <taxon>Nematocera</taxon>
        <taxon>Culicoidea</taxon>
        <taxon>Culicidae</taxon>
        <taxon>Anophelinae</taxon>
        <taxon>Anopheles</taxon>
        <taxon>culicifacies species complex</taxon>
    </lineage>
</organism>
<keyword evidence="1" id="KW-1133">Transmembrane helix</keyword>
<feature type="transmembrane region" description="Helical" evidence="1">
    <location>
        <begin position="58"/>
        <end position="81"/>
    </location>
</feature>
<protein>
    <submittedName>
        <fullName evidence="2">Uncharacterized protein</fullName>
    </submittedName>
</protein>
<evidence type="ECO:0000313" key="3">
    <source>
        <dbReference type="Proteomes" id="UP000075883"/>
    </source>
</evidence>
<dbReference type="VEuPathDB" id="VectorBase:ACUA000570"/>
<keyword evidence="3" id="KW-1185">Reference proteome</keyword>
<feature type="transmembrane region" description="Helical" evidence="1">
    <location>
        <begin position="21"/>
        <end position="46"/>
    </location>
</feature>
<evidence type="ECO:0000256" key="1">
    <source>
        <dbReference type="SAM" id="Phobius"/>
    </source>
</evidence>
<dbReference type="Proteomes" id="UP000075883">
    <property type="component" value="Unassembled WGS sequence"/>
</dbReference>
<dbReference type="AlphaFoldDB" id="A0A182LS32"/>
<keyword evidence="1" id="KW-0812">Transmembrane</keyword>